<keyword evidence="2" id="KW-1185">Reference proteome</keyword>
<name>A0ACB7RK63_HYAAI</name>
<proteinExistence type="predicted"/>
<sequence>MGARKDRTMSSASLSQGHVVSRNSPKDNGDDDDPERTGVARRCSRDWATRSLYASRHPRARGVTVSGRRSVTSSMSWTFERCYSTRSDASCHPHGCDLRADTTLVPR</sequence>
<gene>
    <name evidence="1" type="ORF">HPB50_007650</name>
</gene>
<reference evidence="1" key="1">
    <citation type="submission" date="2020-05" db="EMBL/GenBank/DDBJ databases">
        <title>Large-scale comparative analyses of tick genomes elucidate their genetic diversity and vector capacities.</title>
        <authorList>
            <person name="Jia N."/>
            <person name="Wang J."/>
            <person name="Shi W."/>
            <person name="Du L."/>
            <person name="Sun Y."/>
            <person name="Zhan W."/>
            <person name="Jiang J."/>
            <person name="Wang Q."/>
            <person name="Zhang B."/>
            <person name="Ji P."/>
            <person name="Sakyi L.B."/>
            <person name="Cui X."/>
            <person name="Yuan T."/>
            <person name="Jiang B."/>
            <person name="Yang W."/>
            <person name="Lam T.T.-Y."/>
            <person name="Chang Q."/>
            <person name="Ding S."/>
            <person name="Wang X."/>
            <person name="Zhu J."/>
            <person name="Ruan X."/>
            <person name="Zhao L."/>
            <person name="Wei J."/>
            <person name="Que T."/>
            <person name="Du C."/>
            <person name="Cheng J."/>
            <person name="Dai P."/>
            <person name="Han X."/>
            <person name="Huang E."/>
            <person name="Gao Y."/>
            <person name="Liu J."/>
            <person name="Shao H."/>
            <person name="Ye R."/>
            <person name="Li L."/>
            <person name="Wei W."/>
            <person name="Wang X."/>
            <person name="Wang C."/>
            <person name="Yang T."/>
            <person name="Huo Q."/>
            <person name="Li W."/>
            <person name="Guo W."/>
            <person name="Chen H."/>
            <person name="Zhou L."/>
            <person name="Ni X."/>
            <person name="Tian J."/>
            <person name="Zhou Y."/>
            <person name="Sheng Y."/>
            <person name="Liu T."/>
            <person name="Pan Y."/>
            <person name="Xia L."/>
            <person name="Li J."/>
            <person name="Zhao F."/>
            <person name="Cao W."/>
        </authorList>
    </citation>
    <scope>NUCLEOTIDE SEQUENCE</scope>
    <source>
        <strain evidence="1">Hyas-2018</strain>
    </source>
</reference>
<dbReference type="Proteomes" id="UP000821845">
    <property type="component" value="Chromosome 9"/>
</dbReference>
<comment type="caution">
    <text evidence="1">The sequence shown here is derived from an EMBL/GenBank/DDBJ whole genome shotgun (WGS) entry which is preliminary data.</text>
</comment>
<dbReference type="EMBL" id="CM023489">
    <property type="protein sequence ID" value="KAH6922026.1"/>
    <property type="molecule type" value="Genomic_DNA"/>
</dbReference>
<organism evidence="1 2">
    <name type="scientific">Hyalomma asiaticum</name>
    <name type="common">Tick</name>
    <dbReference type="NCBI Taxonomy" id="266040"/>
    <lineage>
        <taxon>Eukaryota</taxon>
        <taxon>Metazoa</taxon>
        <taxon>Ecdysozoa</taxon>
        <taxon>Arthropoda</taxon>
        <taxon>Chelicerata</taxon>
        <taxon>Arachnida</taxon>
        <taxon>Acari</taxon>
        <taxon>Parasitiformes</taxon>
        <taxon>Ixodida</taxon>
        <taxon>Ixodoidea</taxon>
        <taxon>Ixodidae</taxon>
        <taxon>Hyalomminae</taxon>
        <taxon>Hyalomma</taxon>
    </lineage>
</organism>
<evidence type="ECO:0000313" key="2">
    <source>
        <dbReference type="Proteomes" id="UP000821845"/>
    </source>
</evidence>
<accession>A0ACB7RK63</accession>
<evidence type="ECO:0000313" key="1">
    <source>
        <dbReference type="EMBL" id="KAH6922026.1"/>
    </source>
</evidence>
<protein>
    <submittedName>
        <fullName evidence="1">Uncharacterized protein</fullName>
    </submittedName>
</protein>